<evidence type="ECO:0000313" key="7">
    <source>
        <dbReference type="Proteomes" id="UP000326939"/>
    </source>
</evidence>
<dbReference type="GO" id="GO:0006353">
    <property type="term" value="P:DNA-templated transcription termination"/>
    <property type="evidence" value="ECO:0007669"/>
    <property type="project" value="UniProtKB-KW"/>
</dbReference>
<evidence type="ECO:0000313" key="6">
    <source>
        <dbReference type="EMBL" id="KAB5529949.1"/>
    </source>
</evidence>
<gene>
    <name evidence="6" type="ORF">DKX38_020030</name>
</gene>
<dbReference type="GO" id="GO:0003676">
    <property type="term" value="F:nucleic acid binding"/>
    <property type="evidence" value="ECO:0007669"/>
    <property type="project" value="InterPro"/>
</dbReference>
<dbReference type="InterPro" id="IPR038538">
    <property type="entry name" value="MTERF_sf"/>
</dbReference>
<keyword evidence="4" id="KW-0809">Transit peptide</keyword>
<evidence type="ECO:0000256" key="5">
    <source>
        <dbReference type="SAM" id="MobiDB-lite"/>
    </source>
</evidence>
<dbReference type="FunFam" id="1.25.70.10:FF:000013">
    <property type="entry name" value="uncharacterized protein LOC106769908"/>
    <property type="match status" value="1"/>
</dbReference>
<dbReference type="InterPro" id="IPR003690">
    <property type="entry name" value="MTERF"/>
</dbReference>
<protein>
    <submittedName>
        <fullName evidence="6">Uncharacterized protein</fullName>
    </submittedName>
</protein>
<dbReference type="AlphaFoldDB" id="A0A5N5KHV7"/>
<feature type="region of interest" description="Disordered" evidence="5">
    <location>
        <begin position="294"/>
        <end position="319"/>
    </location>
</feature>
<dbReference type="Proteomes" id="UP000326939">
    <property type="component" value="Chromosome 13"/>
</dbReference>
<name>A0A5N5KHV7_9ROSI</name>
<keyword evidence="3" id="KW-0806">Transcription termination</keyword>
<evidence type="ECO:0000256" key="1">
    <source>
        <dbReference type="ARBA" id="ARBA00007692"/>
    </source>
</evidence>
<comment type="caution">
    <text evidence="6">The sequence shown here is derived from an EMBL/GenBank/DDBJ whole genome shotgun (WGS) entry which is preliminary data.</text>
</comment>
<evidence type="ECO:0000256" key="2">
    <source>
        <dbReference type="ARBA" id="ARBA00010582"/>
    </source>
</evidence>
<reference evidence="7" key="1">
    <citation type="journal article" date="2019" name="Gigascience">
        <title>De novo genome assembly of the endangered Acer yangbiense, a plant species with extremely small populations endemic to Yunnan Province, China.</title>
        <authorList>
            <person name="Yang J."/>
            <person name="Wariss H.M."/>
            <person name="Tao L."/>
            <person name="Zhang R."/>
            <person name="Yun Q."/>
            <person name="Hollingsworth P."/>
            <person name="Dao Z."/>
            <person name="Luo G."/>
            <person name="Guo H."/>
            <person name="Ma Y."/>
            <person name="Sun W."/>
        </authorList>
    </citation>
    <scope>NUCLEOTIDE SEQUENCE [LARGE SCALE GENOMIC DNA]</scope>
    <source>
        <strain evidence="7">cv. br00</strain>
    </source>
</reference>
<evidence type="ECO:0000256" key="4">
    <source>
        <dbReference type="ARBA" id="ARBA00022946"/>
    </source>
</evidence>
<dbReference type="Pfam" id="PF02704">
    <property type="entry name" value="GASA"/>
    <property type="match status" value="1"/>
</dbReference>
<keyword evidence="3" id="KW-0804">Transcription</keyword>
<accession>A0A5N5KHV7</accession>
<comment type="similarity">
    <text evidence="1">Belongs to the mTERF family.</text>
</comment>
<dbReference type="Pfam" id="PF02536">
    <property type="entry name" value="mTERF"/>
    <property type="match status" value="1"/>
</dbReference>
<evidence type="ECO:0000256" key="3">
    <source>
        <dbReference type="ARBA" id="ARBA00022472"/>
    </source>
</evidence>
<keyword evidence="3" id="KW-0805">Transcription regulation</keyword>
<organism evidence="6 7">
    <name type="scientific">Salix brachista</name>
    <dbReference type="NCBI Taxonomy" id="2182728"/>
    <lineage>
        <taxon>Eukaryota</taxon>
        <taxon>Viridiplantae</taxon>
        <taxon>Streptophyta</taxon>
        <taxon>Embryophyta</taxon>
        <taxon>Tracheophyta</taxon>
        <taxon>Spermatophyta</taxon>
        <taxon>Magnoliopsida</taxon>
        <taxon>eudicotyledons</taxon>
        <taxon>Gunneridae</taxon>
        <taxon>Pentapetalae</taxon>
        <taxon>rosids</taxon>
        <taxon>fabids</taxon>
        <taxon>Malpighiales</taxon>
        <taxon>Salicaceae</taxon>
        <taxon>Saliceae</taxon>
        <taxon>Salix</taxon>
    </lineage>
</organism>
<dbReference type="SMART" id="SM00733">
    <property type="entry name" value="Mterf"/>
    <property type="match status" value="1"/>
</dbReference>
<comment type="similarity">
    <text evidence="2">Belongs to the GASA family.</text>
</comment>
<dbReference type="EMBL" id="VDCV01000013">
    <property type="protein sequence ID" value="KAB5529949.1"/>
    <property type="molecule type" value="Genomic_DNA"/>
</dbReference>
<dbReference type="PANTHER" id="PTHR23201">
    <property type="entry name" value="EXTENSIN, PROLINE-RICH PROTEIN"/>
    <property type="match status" value="1"/>
</dbReference>
<dbReference type="Gene3D" id="1.25.70.10">
    <property type="entry name" value="Transcription termination factor 3, mitochondrial"/>
    <property type="match status" value="1"/>
</dbReference>
<dbReference type="PANTHER" id="PTHR23201:SF12">
    <property type="entry name" value="OS05G0432200 PROTEIN"/>
    <property type="match status" value="1"/>
</dbReference>
<keyword evidence="7" id="KW-1185">Reference proteome</keyword>
<dbReference type="InterPro" id="IPR003854">
    <property type="entry name" value="GASA"/>
</dbReference>
<sequence>MICVAYFSPSSPVRNVVADVRNEQSIHQIYVSAGMLGRSLASPFLTFDTAARTSRVTWNQIKAMKINMTRTKTLGVLDSSSTAIDWRLDFEMEMLFPEGSPDLVTAAPNAAASLNVNSLALPSNVTRGYCTSHFSRKKWAIRSTAQVDNTTWSNEDRKTWEACREALSAFNFNAEEKDKILGKAFGNVHSPYWGEQRKQEVPKFEIVCETLDYLRSLGLSDDDLFKLLKKFPEVLGCSLEHDLKTNVKILEKDWGIKGKSLQKLLLRNPKALGYNVDCKGDCIAQCTRKSQHLGFKPGSARKPQQMEHTPVKQEDKVFAPPNPYNSPTSVPINILKLSSQCKANVKGNFTIINTTIIQVPSTAASTSLFCVSTLSILKRFPVLRKLEMVSPKTTFILAILCLALMYELQIHTVEAGKINCKSKCEYRCSKASRHKMCIRACNTCCQRCNCVPPGTSGNEDTCPCYAKMTTHGGRHKCP</sequence>
<proteinExistence type="inferred from homology"/>